<dbReference type="OrthoDB" id="37659at2759"/>
<dbReference type="PRINTS" id="PR00081">
    <property type="entry name" value="GDHRDH"/>
</dbReference>
<dbReference type="EMBL" id="JAGPXF010000005">
    <property type="protein sequence ID" value="KAH7241229.1"/>
    <property type="molecule type" value="Genomic_DNA"/>
</dbReference>
<dbReference type="AlphaFoldDB" id="A0A8K0W964"/>
<evidence type="ECO:0000256" key="1">
    <source>
        <dbReference type="ARBA" id="ARBA00006484"/>
    </source>
</evidence>
<dbReference type="GO" id="GO:0016616">
    <property type="term" value="F:oxidoreductase activity, acting on the CH-OH group of donors, NAD or NADP as acceptor"/>
    <property type="evidence" value="ECO:0007669"/>
    <property type="project" value="TreeGrafter"/>
</dbReference>
<dbReference type="InterPro" id="IPR036291">
    <property type="entry name" value="NAD(P)-bd_dom_sf"/>
</dbReference>
<dbReference type="InterPro" id="IPR002347">
    <property type="entry name" value="SDR_fam"/>
</dbReference>
<comment type="caution">
    <text evidence="3">The sequence shown here is derived from an EMBL/GenBank/DDBJ whole genome shotgun (WGS) entry which is preliminary data.</text>
</comment>
<reference evidence="3" key="1">
    <citation type="journal article" date="2021" name="Nat. Commun.">
        <title>Genetic determinants of endophytism in the Arabidopsis root mycobiome.</title>
        <authorList>
            <person name="Mesny F."/>
            <person name="Miyauchi S."/>
            <person name="Thiergart T."/>
            <person name="Pickel B."/>
            <person name="Atanasova L."/>
            <person name="Karlsson M."/>
            <person name="Huettel B."/>
            <person name="Barry K.W."/>
            <person name="Haridas S."/>
            <person name="Chen C."/>
            <person name="Bauer D."/>
            <person name="Andreopoulos W."/>
            <person name="Pangilinan J."/>
            <person name="LaButti K."/>
            <person name="Riley R."/>
            <person name="Lipzen A."/>
            <person name="Clum A."/>
            <person name="Drula E."/>
            <person name="Henrissat B."/>
            <person name="Kohler A."/>
            <person name="Grigoriev I.V."/>
            <person name="Martin F.M."/>
            <person name="Hacquard S."/>
        </authorList>
    </citation>
    <scope>NUCLEOTIDE SEQUENCE</scope>
    <source>
        <strain evidence="3">MPI-SDFR-AT-0068</strain>
    </source>
</reference>
<evidence type="ECO:0000313" key="4">
    <source>
        <dbReference type="Proteomes" id="UP000813427"/>
    </source>
</evidence>
<keyword evidence="2" id="KW-0560">Oxidoreductase</keyword>
<sequence length="212" mass="23310">MSFTVKGRTVVITGAGSGICYHFTKVLLERGCNVVMADLAPRPEANELLKGFPVFQPCSNFWHPAGTVLSKDVHSASRFKSTDINLTHPIYATQQVITHFTQNKKPGSMVHISSIAAQTPVLSVPMYFAAKAGISHFAWTLTGPETPPTSADLASIRVTAVKLGVIKTPLWTEHPEKLAWIDGSKDKWVEPEDAAMVMFSLIENDEYVEERL</sequence>
<accession>A0A8K0W964</accession>
<dbReference type="Pfam" id="PF00106">
    <property type="entry name" value="adh_short"/>
    <property type="match status" value="1"/>
</dbReference>
<dbReference type="PANTHER" id="PTHR44229">
    <property type="entry name" value="15-HYDROXYPROSTAGLANDIN DEHYDROGENASE [NAD(+)]"/>
    <property type="match status" value="1"/>
</dbReference>
<dbReference type="Proteomes" id="UP000813427">
    <property type="component" value="Unassembled WGS sequence"/>
</dbReference>
<organism evidence="3 4">
    <name type="scientific">Fusarium tricinctum</name>
    <dbReference type="NCBI Taxonomy" id="61284"/>
    <lineage>
        <taxon>Eukaryota</taxon>
        <taxon>Fungi</taxon>
        <taxon>Dikarya</taxon>
        <taxon>Ascomycota</taxon>
        <taxon>Pezizomycotina</taxon>
        <taxon>Sordariomycetes</taxon>
        <taxon>Hypocreomycetidae</taxon>
        <taxon>Hypocreales</taxon>
        <taxon>Nectriaceae</taxon>
        <taxon>Fusarium</taxon>
        <taxon>Fusarium tricinctum species complex</taxon>
    </lineage>
</organism>
<protein>
    <submittedName>
        <fullName evidence="3">Uncharacterized protein</fullName>
    </submittedName>
</protein>
<proteinExistence type="inferred from homology"/>
<evidence type="ECO:0000313" key="3">
    <source>
        <dbReference type="EMBL" id="KAH7241229.1"/>
    </source>
</evidence>
<dbReference type="Gene3D" id="3.40.50.720">
    <property type="entry name" value="NAD(P)-binding Rossmann-like Domain"/>
    <property type="match status" value="2"/>
</dbReference>
<evidence type="ECO:0000256" key="2">
    <source>
        <dbReference type="ARBA" id="ARBA00023002"/>
    </source>
</evidence>
<dbReference type="SUPFAM" id="SSF51735">
    <property type="entry name" value="NAD(P)-binding Rossmann-fold domains"/>
    <property type="match status" value="1"/>
</dbReference>
<keyword evidence="4" id="KW-1185">Reference proteome</keyword>
<name>A0A8K0W964_9HYPO</name>
<dbReference type="PANTHER" id="PTHR44229:SF4">
    <property type="entry name" value="15-HYDROXYPROSTAGLANDIN DEHYDROGENASE [NAD(+)]"/>
    <property type="match status" value="1"/>
</dbReference>
<dbReference type="GO" id="GO:0005737">
    <property type="term" value="C:cytoplasm"/>
    <property type="evidence" value="ECO:0007669"/>
    <property type="project" value="TreeGrafter"/>
</dbReference>
<comment type="similarity">
    <text evidence="1">Belongs to the short-chain dehydrogenases/reductases (SDR) family.</text>
</comment>
<gene>
    <name evidence="3" type="ORF">BKA59DRAFT_493840</name>
</gene>